<dbReference type="InterPro" id="IPR027397">
    <property type="entry name" value="Catenin-bd_sf"/>
</dbReference>
<feature type="domain" description="HMG box" evidence="11">
    <location>
        <begin position="267"/>
        <end position="335"/>
    </location>
</feature>
<protein>
    <submittedName>
        <fullName evidence="13">Protein pangolin, isoforms A/H/I/S isoform X1</fullName>
    </submittedName>
</protein>
<evidence type="ECO:0000256" key="8">
    <source>
        <dbReference type="ARBA" id="ARBA00023242"/>
    </source>
</evidence>
<keyword evidence="3" id="KW-0879">Wnt signaling pathway</keyword>
<evidence type="ECO:0000256" key="4">
    <source>
        <dbReference type="ARBA" id="ARBA00023015"/>
    </source>
</evidence>
<dbReference type="InterPro" id="IPR036910">
    <property type="entry name" value="HMG_box_dom_sf"/>
</dbReference>
<feature type="DNA-binding region" description="HMG box" evidence="9">
    <location>
        <begin position="267"/>
        <end position="335"/>
    </location>
</feature>
<keyword evidence="6" id="KW-0010">Activator</keyword>
<dbReference type="RefSeq" id="XP_058984403.1">
    <property type="nucleotide sequence ID" value="XM_059128420.1"/>
</dbReference>
<dbReference type="Proteomes" id="UP001652621">
    <property type="component" value="Unplaced"/>
</dbReference>
<dbReference type="SMART" id="SM00398">
    <property type="entry name" value="HMG"/>
    <property type="match status" value="1"/>
</dbReference>
<evidence type="ECO:0000256" key="5">
    <source>
        <dbReference type="ARBA" id="ARBA00023125"/>
    </source>
</evidence>
<keyword evidence="8 9" id="KW-0539">Nucleus</keyword>
<dbReference type="Pfam" id="PF08347">
    <property type="entry name" value="CTNNB1_binding"/>
    <property type="match status" value="1"/>
</dbReference>
<evidence type="ECO:0000256" key="1">
    <source>
        <dbReference type="ARBA" id="ARBA00004123"/>
    </source>
</evidence>
<dbReference type="InterPro" id="IPR009071">
    <property type="entry name" value="HMG_box_dom"/>
</dbReference>
<dbReference type="PANTHER" id="PTHR10373">
    <property type="entry name" value="TRANSCRIPTION FACTOR 7 FAMILY MEMBER"/>
    <property type="match status" value="1"/>
</dbReference>
<evidence type="ECO:0000256" key="6">
    <source>
        <dbReference type="ARBA" id="ARBA00023159"/>
    </source>
</evidence>
<evidence type="ECO:0000256" key="10">
    <source>
        <dbReference type="SAM" id="MobiDB-lite"/>
    </source>
</evidence>
<feature type="compositionally biased region" description="Low complexity" evidence="10">
    <location>
        <begin position="352"/>
        <end position="364"/>
    </location>
</feature>
<evidence type="ECO:0000256" key="2">
    <source>
        <dbReference type="ARBA" id="ARBA00006569"/>
    </source>
</evidence>
<dbReference type="SUPFAM" id="SSF47095">
    <property type="entry name" value="HMG-box"/>
    <property type="match status" value="1"/>
</dbReference>
<dbReference type="PROSITE" id="PS50118">
    <property type="entry name" value="HMG_BOX_2"/>
    <property type="match status" value="1"/>
</dbReference>
<evidence type="ECO:0000313" key="12">
    <source>
        <dbReference type="Proteomes" id="UP001652621"/>
    </source>
</evidence>
<organism evidence="12 13">
    <name type="scientific">Musca domestica</name>
    <name type="common">House fly</name>
    <dbReference type="NCBI Taxonomy" id="7370"/>
    <lineage>
        <taxon>Eukaryota</taxon>
        <taxon>Metazoa</taxon>
        <taxon>Ecdysozoa</taxon>
        <taxon>Arthropoda</taxon>
        <taxon>Hexapoda</taxon>
        <taxon>Insecta</taxon>
        <taxon>Pterygota</taxon>
        <taxon>Neoptera</taxon>
        <taxon>Endopterygota</taxon>
        <taxon>Diptera</taxon>
        <taxon>Brachycera</taxon>
        <taxon>Muscomorpha</taxon>
        <taxon>Muscoidea</taxon>
        <taxon>Muscidae</taxon>
        <taxon>Musca</taxon>
    </lineage>
</organism>
<comment type="similarity">
    <text evidence="2">Belongs to the TCF/LEF family.</text>
</comment>
<name>A0ABM3VF46_MUSDO</name>
<evidence type="ECO:0000259" key="11">
    <source>
        <dbReference type="PROSITE" id="PS50118"/>
    </source>
</evidence>
<dbReference type="Gene3D" id="1.10.30.10">
    <property type="entry name" value="High mobility group box domain"/>
    <property type="match status" value="1"/>
</dbReference>
<dbReference type="Pfam" id="PF00505">
    <property type="entry name" value="HMG_box"/>
    <property type="match status" value="1"/>
</dbReference>
<evidence type="ECO:0000256" key="7">
    <source>
        <dbReference type="ARBA" id="ARBA00023163"/>
    </source>
</evidence>
<proteinExistence type="inferred from homology"/>
<comment type="subcellular location">
    <subcellularLocation>
        <location evidence="1">Nucleus</location>
    </subcellularLocation>
</comment>
<sequence>MDLITINYSAENKQISVKPMSYSRVNHIMANMRRTSSPSDDLGSTDEVKIFKDEGGREDENISSENLFEEKSSLIDLTESEEKSVEISTPCGPNRMDHDPSVFNMGYLVAPYSYPNATIGGLPATIANRITLYDSLPPPAHCGIPPYQLDSKAMGLTKQAMYSLHPTQYPHPMLGPPDLSQIGSWHPPSVYSPPSSFSIPNILNSVHHRAPSNMIGPHHLPLAPSLKEEYDQETKAPTVNHRYSKNPYNKPASKNSQRGNDEKKPHIKKPLNAFMLYMKEMRAKVVAECTLKESAAINQILGRRWHELSREEQSVYYEKSRRERQLHMEMYPGYVLKNNKRKRERTAKNAASTTKSIESESSSSVYGEMKK</sequence>
<keyword evidence="12" id="KW-1185">Reference proteome</keyword>
<dbReference type="InterPro" id="IPR013558">
    <property type="entry name" value="CTNNB1-bd_N"/>
</dbReference>
<feature type="region of interest" description="Disordered" evidence="10">
    <location>
        <begin position="228"/>
        <end position="267"/>
    </location>
</feature>
<evidence type="ECO:0000256" key="3">
    <source>
        <dbReference type="ARBA" id="ARBA00022687"/>
    </source>
</evidence>
<dbReference type="CDD" id="cd21996">
    <property type="entry name" value="HMG-box_TCF7-like"/>
    <property type="match status" value="1"/>
</dbReference>
<keyword evidence="5 9" id="KW-0238">DNA-binding</keyword>
<dbReference type="PANTHER" id="PTHR10373:SF38">
    <property type="entry name" value="PROTEIN PANGOLIN, ISOFORM J"/>
    <property type="match status" value="1"/>
</dbReference>
<feature type="region of interest" description="Disordered" evidence="10">
    <location>
        <begin position="337"/>
        <end position="371"/>
    </location>
</feature>
<reference evidence="13" key="1">
    <citation type="submission" date="2025-08" db="UniProtKB">
        <authorList>
            <consortium name="RefSeq"/>
        </authorList>
    </citation>
    <scope>IDENTIFICATION</scope>
    <source>
        <strain evidence="13">Aabys</strain>
        <tissue evidence="13">Whole body</tissue>
    </source>
</reference>
<accession>A0ABM3VF46</accession>
<dbReference type="GeneID" id="105262527"/>
<dbReference type="Gene3D" id="4.10.900.10">
    <property type="entry name" value="TCF3-CBD (Catenin binding domain)"/>
    <property type="match status" value="1"/>
</dbReference>
<keyword evidence="7" id="KW-0804">Transcription</keyword>
<gene>
    <name evidence="13" type="primary">LOC105262527</name>
</gene>
<dbReference type="InterPro" id="IPR024940">
    <property type="entry name" value="TCF/LEF"/>
</dbReference>
<keyword evidence="4" id="KW-0805">Transcription regulation</keyword>
<evidence type="ECO:0000313" key="13">
    <source>
        <dbReference type="RefSeq" id="XP_058984403.1"/>
    </source>
</evidence>
<evidence type="ECO:0000256" key="9">
    <source>
        <dbReference type="PROSITE-ProRule" id="PRU00267"/>
    </source>
</evidence>